<reference evidence="1 2" key="1">
    <citation type="submission" date="2019-12" db="EMBL/GenBank/DDBJ databases">
        <title>Chromosome-level assembly of the Caenorhabditis remanei genome.</title>
        <authorList>
            <person name="Teterina A.A."/>
            <person name="Willis J.H."/>
            <person name="Phillips P.C."/>
        </authorList>
    </citation>
    <scope>NUCLEOTIDE SEQUENCE [LARGE SCALE GENOMIC DNA]</scope>
    <source>
        <strain evidence="1 2">PX506</strain>
        <tissue evidence="1">Whole organism</tissue>
    </source>
</reference>
<sequence length="259" mass="29122">MSFFNGLPTGLSATGARRRLSSIDNLESEDTSSSSSPSSNLLERLLLPLERMRIGFPEVAPRYMESDFISTTPYSIGDMHLDDPHYSYNTRRLRSLERPSAPRRGLSHSGSVQAPPLYSNSFDLASRVVSVMQYLSMMKLIVSSLESSAFDAILEKIEEKMDFTPSHKKCLDTTVVKSLKSILEMSTRQSKIALYNPGSITAKDFKIALRTMSFMLQSQKMNEFRAELQEEINADCGRHKISFSKLIIAFNFAIELVIP</sequence>
<proteinExistence type="predicted"/>
<dbReference type="GeneID" id="9813936"/>
<dbReference type="EMBL" id="WUAV01000006">
    <property type="protein sequence ID" value="KAF1749606.1"/>
    <property type="molecule type" value="Genomic_DNA"/>
</dbReference>
<organism evidence="1 2">
    <name type="scientific">Caenorhabditis remanei</name>
    <name type="common">Caenorhabditis vulgaris</name>
    <dbReference type="NCBI Taxonomy" id="31234"/>
    <lineage>
        <taxon>Eukaryota</taxon>
        <taxon>Metazoa</taxon>
        <taxon>Ecdysozoa</taxon>
        <taxon>Nematoda</taxon>
        <taxon>Chromadorea</taxon>
        <taxon>Rhabditida</taxon>
        <taxon>Rhabditina</taxon>
        <taxon>Rhabditomorpha</taxon>
        <taxon>Rhabditoidea</taxon>
        <taxon>Rhabditidae</taxon>
        <taxon>Peloderinae</taxon>
        <taxon>Caenorhabditis</taxon>
    </lineage>
</organism>
<name>A0A6A5G3V8_CAERE</name>
<comment type="caution">
    <text evidence="1">The sequence shown here is derived from an EMBL/GenBank/DDBJ whole genome shotgun (WGS) entry which is preliminary data.</text>
</comment>
<dbReference type="AlphaFoldDB" id="A0A6A5G3V8"/>
<accession>A0A6A5G3V8</accession>
<dbReference type="CTD" id="9813936"/>
<dbReference type="Proteomes" id="UP000483820">
    <property type="component" value="Chromosome X"/>
</dbReference>
<protein>
    <submittedName>
        <fullName evidence="1">Uncharacterized protein</fullName>
    </submittedName>
</protein>
<dbReference type="RefSeq" id="XP_003102011.2">
    <property type="nucleotide sequence ID" value="XM_003101963.2"/>
</dbReference>
<evidence type="ECO:0000313" key="1">
    <source>
        <dbReference type="EMBL" id="KAF1749606.1"/>
    </source>
</evidence>
<dbReference type="KEGG" id="crq:GCK72_026074"/>
<gene>
    <name evidence="1" type="ORF">GCK72_026074</name>
</gene>
<evidence type="ECO:0000313" key="2">
    <source>
        <dbReference type="Proteomes" id="UP000483820"/>
    </source>
</evidence>